<name>A0A1G7IFW1_9BRAD</name>
<accession>A0A1G7IFW1</accession>
<keyword evidence="1" id="KW-0472">Membrane</keyword>
<organism evidence="2 3">
    <name type="scientific">Bradyrhizobium brasilense</name>
    <dbReference type="NCBI Taxonomy" id="1419277"/>
    <lineage>
        <taxon>Bacteria</taxon>
        <taxon>Pseudomonadati</taxon>
        <taxon>Pseudomonadota</taxon>
        <taxon>Alphaproteobacteria</taxon>
        <taxon>Hyphomicrobiales</taxon>
        <taxon>Nitrobacteraceae</taxon>
        <taxon>Bradyrhizobium</taxon>
    </lineage>
</organism>
<keyword evidence="1" id="KW-0812">Transmembrane</keyword>
<dbReference type="EMBL" id="FMZW01000045">
    <property type="protein sequence ID" value="SDF11478.1"/>
    <property type="molecule type" value="Genomic_DNA"/>
</dbReference>
<evidence type="ECO:0000256" key="1">
    <source>
        <dbReference type="SAM" id="Phobius"/>
    </source>
</evidence>
<keyword evidence="1" id="KW-1133">Transmembrane helix</keyword>
<proteinExistence type="predicted"/>
<dbReference type="InterPro" id="IPR018729">
    <property type="entry name" value="DUF2269_transmembrane"/>
</dbReference>
<feature type="transmembrane region" description="Helical" evidence="1">
    <location>
        <begin position="12"/>
        <end position="33"/>
    </location>
</feature>
<protein>
    <submittedName>
        <fullName evidence="2">Predicted integral membrane protein</fullName>
    </submittedName>
</protein>
<reference evidence="2 3" key="1">
    <citation type="submission" date="2016-10" db="EMBL/GenBank/DDBJ databases">
        <authorList>
            <person name="de Groot N.N."/>
        </authorList>
    </citation>
    <scope>NUCLEOTIDE SEQUENCE [LARGE SCALE GENOMIC DNA]</scope>
    <source>
        <strain evidence="2 3">R5</strain>
    </source>
</reference>
<gene>
    <name evidence="2" type="ORF">SAMN05216337_104511</name>
</gene>
<dbReference type="Proteomes" id="UP000199245">
    <property type="component" value="Unassembled WGS sequence"/>
</dbReference>
<dbReference type="AlphaFoldDB" id="A0A1G7IFW1"/>
<dbReference type="Pfam" id="PF10027">
    <property type="entry name" value="DUF2269"/>
    <property type="match status" value="1"/>
</dbReference>
<sequence>MVLYLSSHRICWLWFAFGIPVFMAAAAILWLMIAKP</sequence>
<evidence type="ECO:0000313" key="3">
    <source>
        <dbReference type="Proteomes" id="UP000199245"/>
    </source>
</evidence>
<evidence type="ECO:0000313" key="2">
    <source>
        <dbReference type="EMBL" id="SDF11478.1"/>
    </source>
</evidence>